<evidence type="ECO:0000313" key="3">
    <source>
        <dbReference type="Proteomes" id="UP000789831"/>
    </source>
</evidence>
<evidence type="ECO:0000256" key="1">
    <source>
        <dbReference type="SAM" id="MobiDB-lite"/>
    </source>
</evidence>
<comment type="caution">
    <text evidence="2">The sequence shown here is derived from an EMBL/GenBank/DDBJ whole genome shotgun (WGS) entry which is preliminary data.</text>
</comment>
<dbReference type="EMBL" id="CAJVPL010006563">
    <property type="protein sequence ID" value="CAG8664980.1"/>
    <property type="molecule type" value="Genomic_DNA"/>
</dbReference>
<keyword evidence="3" id="KW-1185">Reference proteome</keyword>
<accession>A0A9N9H8I4</accession>
<evidence type="ECO:0000313" key="2">
    <source>
        <dbReference type="EMBL" id="CAG8664980.1"/>
    </source>
</evidence>
<protein>
    <submittedName>
        <fullName evidence="2">457_t:CDS:1</fullName>
    </submittedName>
</protein>
<name>A0A9N9H8I4_9GLOM</name>
<reference evidence="2" key="1">
    <citation type="submission" date="2021-06" db="EMBL/GenBank/DDBJ databases">
        <authorList>
            <person name="Kallberg Y."/>
            <person name="Tangrot J."/>
            <person name="Rosling A."/>
        </authorList>
    </citation>
    <scope>NUCLEOTIDE SEQUENCE</scope>
    <source>
        <strain evidence="2">MT106</strain>
    </source>
</reference>
<gene>
    <name evidence="2" type="ORF">AGERDE_LOCUS11997</name>
</gene>
<proteinExistence type="predicted"/>
<dbReference type="AlphaFoldDB" id="A0A9N9H8I4"/>
<feature type="non-terminal residue" evidence="2">
    <location>
        <position position="85"/>
    </location>
</feature>
<feature type="region of interest" description="Disordered" evidence="1">
    <location>
        <begin position="1"/>
        <end position="33"/>
    </location>
</feature>
<dbReference type="Proteomes" id="UP000789831">
    <property type="component" value="Unassembled WGS sequence"/>
</dbReference>
<organism evidence="2 3">
    <name type="scientific">Ambispora gerdemannii</name>
    <dbReference type="NCBI Taxonomy" id="144530"/>
    <lineage>
        <taxon>Eukaryota</taxon>
        <taxon>Fungi</taxon>
        <taxon>Fungi incertae sedis</taxon>
        <taxon>Mucoromycota</taxon>
        <taxon>Glomeromycotina</taxon>
        <taxon>Glomeromycetes</taxon>
        <taxon>Archaeosporales</taxon>
        <taxon>Ambisporaceae</taxon>
        <taxon>Ambispora</taxon>
    </lineage>
</organism>
<feature type="compositionally biased region" description="Basic and acidic residues" evidence="1">
    <location>
        <begin position="10"/>
        <end position="19"/>
    </location>
</feature>
<sequence>MPTIEEEIEDPIREKDHNIGNDINNGNNSCTSKDKTMEQLDTCPKLELNIQVSGDEFSNIVINSYNNGILILDALKMTLKEEMNH</sequence>